<protein>
    <recommendedName>
        <fullName evidence="4">HpcH/HpaI aldolase/citrate lyase domain-containing protein</fullName>
    </recommendedName>
</protein>
<feature type="domain" description="HpcH/HpaI aldolase/citrate lyase" evidence="4">
    <location>
        <begin position="28"/>
        <end position="262"/>
    </location>
</feature>
<evidence type="ECO:0000256" key="2">
    <source>
        <dbReference type="ARBA" id="ARBA00022723"/>
    </source>
</evidence>
<dbReference type="Gene3D" id="3.20.20.60">
    <property type="entry name" value="Phosphoenolpyruvate-binding domains"/>
    <property type="match status" value="1"/>
</dbReference>
<dbReference type="OrthoDB" id="1621678at2759"/>
<dbReference type="Pfam" id="PF03328">
    <property type="entry name" value="HpcH_HpaI"/>
    <property type="match status" value="1"/>
</dbReference>
<accession>A0A9N9UVQ5</accession>
<evidence type="ECO:0000256" key="3">
    <source>
        <dbReference type="ARBA" id="ARBA00023239"/>
    </source>
</evidence>
<comment type="similarity">
    <text evidence="1">Belongs to the HpcH/HpaI aldolase family.</text>
</comment>
<evidence type="ECO:0000259" key="4">
    <source>
        <dbReference type="Pfam" id="PF03328"/>
    </source>
</evidence>
<reference evidence="5 6" key="2">
    <citation type="submission" date="2021-10" db="EMBL/GenBank/DDBJ databases">
        <authorList>
            <person name="Piombo E."/>
        </authorList>
    </citation>
    <scope>NUCLEOTIDE SEQUENCE [LARGE SCALE GENOMIC DNA]</scope>
</reference>
<dbReference type="PANTHER" id="PTHR30502:SF0">
    <property type="entry name" value="PHOSPHOENOLPYRUVATE CARBOXYLASE FAMILY PROTEIN"/>
    <property type="match status" value="1"/>
</dbReference>
<dbReference type="SUPFAM" id="SSF51621">
    <property type="entry name" value="Phosphoenolpyruvate/pyruvate domain"/>
    <property type="match status" value="1"/>
</dbReference>
<evidence type="ECO:0000313" key="5">
    <source>
        <dbReference type="EMBL" id="CAH0001104.1"/>
    </source>
</evidence>
<dbReference type="InterPro" id="IPR050251">
    <property type="entry name" value="HpcH-HpaI_aldolase"/>
</dbReference>
<dbReference type="PANTHER" id="PTHR30502">
    <property type="entry name" value="2-KETO-3-DEOXY-L-RHAMNONATE ALDOLASE"/>
    <property type="match status" value="1"/>
</dbReference>
<keyword evidence="3" id="KW-0456">Lyase</keyword>
<dbReference type="InterPro" id="IPR015813">
    <property type="entry name" value="Pyrv/PenolPyrv_kinase-like_dom"/>
</dbReference>
<name>A0A9N9UVQ5_9HYPO</name>
<dbReference type="InterPro" id="IPR005000">
    <property type="entry name" value="Aldolase/citrate-lyase_domain"/>
</dbReference>
<dbReference type="GO" id="GO:0005737">
    <property type="term" value="C:cytoplasm"/>
    <property type="evidence" value="ECO:0007669"/>
    <property type="project" value="TreeGrafter"/>
</dbReference>
<keyword evidence="2" id="KW-0479">Metal-binding</keyword>
<organism evidence="5 6">
    <name type="scientific">Clonostachys byssicola</name>
    <dbReference type="NCBI Taxonomy" id="160290"/>
    <lineage>
        <taxon>Eukaryota</taxon>
        <taxon>Fungi</taxon>
        <taxon>Dikarya</taxon>
        <taxon>Ascomycota</taxon>
        <taxon>Pezizomycotina</taxon>
        <taxon>Sordariomycetes</taxon>
        <taxon>Hypocreomycetidae</taxon>
        <taxon>Hypocreales</taxon>
        <taxon>Bionectriaceae</taxon>
        <taxon>Clonostachys</taxon>
    </lineage>
</organism>
<dbReference type="GO" id="GO:0046872">
    <property type="term" value="F:metal ion binding"/>
    <property type="evidence" value="ECO:0007669"/>
    <property type="project" value="UniProtKB-KW"/>
</dbReference>
<dbReference type="EMBL" id="CABFNO020001560">
    <property type="protein sequence ID" value="CAH0001104.1"/>
    <property type="molecule type" value="Genomic_DNA"/>
</dbReference>
<dbReference type="Proteomes" id="UP000754883">
    <property type="component" value="Unassembled WGS sequence"/>
</dbReference>
<comment type="caution">
    <text evidence="5">The sequence shown here is derived from an EMBL/GenBank/DDBJ whole genome shotgun (WGS) entry which is preliminary data.</text>
</comment>
<gene>
    <name evidence="5" type="ORF">CBYS24578_00001317</name>
</gene>
<reference evidence="6" key="1">
    <citation type="submission" date="2019-06" db="EMBL/GenBank/DDBJ databases">
        <authorList>
            <person name="Broberg M."/>
        </authorList>
    </citation>
    <scope>NUCLEOTIDE SEQUENCE [LARGE SCALE GENOMIC DNA]</scope>
</reference>
<evidence type="ECO:0000256" key="1">
    <source>
        <dbReference type="ARBA" id="ARBA00005568"/>
    </source>
</evidence>
<proteinExistence type="inferred from homology"/>
<dbReference type="InterPro" id="IPR040442">
    <property type="entry name" value="Pyrv_kinase-like_dom_sf"/>
</dbReference>
<evidence type="ECO:0000313" key="6">
    <source>
        <dbReference type="Proteomes" id="UP000754883"/>
    </source>
</evidence>
<keyword evidence="6" id="KW-1185">Reference proteome</keyword>
<dbReference type="GO" id="GO:0016832">
    <property type="term" value="F:aldehyde-lyase activity"/>
    <property type="evidence" value="ECO:0007669"/>
    <property type="project" value="TreeGrafter"/>
</dbReference>
<dbReference type="AlphaFoldDB" id="A0A9N9UVQ5"/>
<sequence length="286" mass="30690">MQSSNRLKVALAQGRQAFGAWQMLPGANISRLLARTNADWVCVDCEHGNMDDGAMHDAVPAIAALGVSPIVRLPDMQSWMVKRELTVLDDLDSAMLMLSQALWTAELMVLVPLLRTVKEAEDLVQAAKFPPLGRRGFGSPIAMERFSPMPTFTQYLQQANDTLLTIVQIETQEALDAVDQIAAVDGIDVLFIGPFDLGGGNNIGHPIVGEMAPELKAALAKILEASHKAGKKCGIYSTGGEQARLFAEQGFDMISFATDYTLLESTVKDSLAIASGGPKAAKGVSY</sequence>